<protein>
    <submittedName>
        <fullName evidence="4">Armadillo repeat-containing protein 3</fullName>
    </submittedName>
</protein>
<feature type="compositionally biased region" description="Polar residues" evidence="2">
    <location>
        <begin position="1"/>
        <end position="10"/>
    </location>
</feature>
<dbReference type="EMBL" id="LJIJ01001158">
    <property type="protein sequence ID" value="ODM92740.1"/>
    <property type="molecule type" value="Genomic_DNA"/>
</dbReference>
<sequence>MAAASLQSKRSGGLRTPRATEAAERGLGRDFKVSVPVPQSSEDFIKKFGPLSVEVQQALTAILMLESPEYNIVIDSLNALQKFCKRRDENKEMYVELGGLPPIQKRMFDANAVIQRMSMKILALTSTVHKTKLFIRNLDLAKDLLVLAEGQDDVIVEYATNALSNFATLHTGRLQIIQQNGLPILISLLTHGDPDIQRNALETIWQISADPLHIGLITNRSYTEAVLNLVDSEYPPLQALSLLVLEKVACRPEGIANLESLNSLNVLAKKLTNETMVDLHRHCLKIFYHQCKDRITCRNFAFLAPAIVELIERTPDRLARKNGMELLGRVCALELVAKGLAESGLPYNIFTIFVNPESDIGLKEACAFTTAQIARSVYFSKKDFAKCIPALLEMVENSSTSMRGREYSLIAISTILEDIMNSIGEFKQAGGFEILRKLLEKPDSYSDDAVLSALNSIDIIAVNPSHRSEVVQADYLSVLLKLIQVNKNPQIHAAASSIICSLLCERSTHGEFSKHGGPEIILQMITHAEFPVVTAAVTIINVACADPVLGKEMLDKGLLQAMWKRADLISRNGPLRAAFDRLVSTNLSLKYAITGHISPFERVENGFHDMGGLKKVDSLKYPHDFKWHGRDPRQKVLFLNIGPMQLDQNILNNNESLRVMQEQQQDLQDVIETIRNQRAAITSEPSLVRVIAKVVSNRFGGPLDKWRFTASSEDVEIENIQNLYKSVIVPASFLTTGAFRTRAVVFKALCDVFGLPCSLETGDYKKAWNVVLLRPDAKFALMCPCQEEEETRNQDFVYTDKLRRYVVDLVYQPGTLLPLGSFDAETYTTSS</sequence>
<dbReference type="PANTHER" id="PTHR46618">
    <property type="entry name" value="ARMADILLO REPEAT-CONTAINING PROTEIN 3"/>
    <property type="match status" value="1"/>
</dbReference>
<evidence type="ECO:0000256" key="2">
    <source>
        <dbReference type="SAM" id="MobiDB-lite"/>
    </source>
</evidence>
<dbReference type="PANTHER" id="PTHR46618:SF1">
    <property type="entry name" value="ARMADILLO REPEAT-CONTAINING PROTEIN 3"/>
    <property type="match status" value="1"/>
</dbReference>
<dbReference type="Proteomes" id="UP000094527">
    <property type="component" value="Unassembled WGS sequence"/>
</dbReference>
<dbReference type="InterPro" id="IPR016024">
    <property type="entry name" value="ARM-type_fold"/>
</dbReference>
<proteinExistence type="predicted"/>
<keyword evidence="5" id="KW-1185">Reference proteome</keyword>
<reference evidence="4 5" key="1">
    <citation type="journal article" date="2016" name="Genome Biol. Evol.">
        <title>Gene Family Evolution Reflects Adaptation to Soil Environmental Stressors in the Genome of the Collembolan Orchesella cincta.</title>
        <authorList>
            <person name="Faddeeva-Vakhrusheva A."/>
            <person name="Derks M.F."/>
            <person name="Anvar S.Y."/>
            <person name="Agamennone V."/>
            <person name="Suring W."/>
            <person name="Smit S."/>
            <person name="van Straalen N.M."/>
            <person name="Roelofs D."/>
        </authorList>
    </citation>
    <scope>NUCLEOTIDE SEQUENCE [LARGE SCALE GENOMIC DNA]</scope>
    <source>
        <tissue evidence="4">Mixed pool</tissue>
    </source>
</reference>
<keyword evidence="1" id="KW-0677">Repeat</keyword>
<dbReference type="Gene3D" id="1.25.10.10">
    <property type="entry name" value="Leucine-rich Repeat Variant"/>
    <property type="match status" value="2"/>
</dbReference>
<comment type="caution">
    <text evidence="4">The sequence shown here is derived from an EMBL/GenBank/DDBJ whole genome shotgun (WGS) entry which is preliminary data.</text>
</comment>
<feature type="domain" description="EDR1/CTR1/ARMC3-like peptidase-like" evidence="3">
    <location>
        <begin position="586"/>
        <end position="816"/>
    </location>
</feature>
<evidence type="ECO:0000256" key="1">
    <source>
        <dbReference type="ARBA" id="ARBA00022737"/>
    </source>
</evidence>
<dbReference type="Pfam" id="PF14381">
    <property type="entry name" value="EDR1_CTR1_ARMC3_pept"/>
    <property type="match status" value="1"/>
</dbReference>
<dbReference type="InterPro" id="IPR000225">
    <property type="entry name" value="Armadillo"/>
</dbReference>
<gene>
    <name evidence="4" type="ORF">Ocin01_13944</name>
</gene>
<dbReference type="SMART" id="SM00185">
    <property type="entry name" value="ARM"/>
    <property type="match status" value="3"/>
</dbReference>
<organism evidence="4 5">
    <name type="scientific">Orchesella cincta</name>
    <name type="common">Springtail</name>
    <name type="synonym">Podura cincta</name>
    <dbReference type="NCBI Taxonomy" id="48709"/>
    <lineage>
        <taxon>Eukaryota</taxon>
        <taxon>Metazoa</taxon>
        <taxon>Ecdysozoa</taxon>
        <taxon>Arthropoda</taxon>
        <taxon>Hexapoda</taxon>
        <taxon>Collembola</taxon>
        <taxon>Entomobryomorpha</taxon>
        <taxon>Entomobryoidea</taxon>
        <taxon>Orchesellidae</taxon>
        <taxon>Orchesellinae</taxon>
        <taxon>Orchesella</taxon>
    </lineage>
</organism>
<evidence type="ECO:0000259" key="3">
    <source>
        <dbReference type="Pfam" id="PF14381"/>
    </source>
</evidence>
<dbReference type="InterPro" id="IPR011989">
    <property type="entry name" value="ARM-like"/>
</dbReference>
<dbReference type="SUPFAM" id="SSF48371">
    <property type="entry name" value="ARM repeat"/>
    <property type="match status" value="2"/>
</dbReference>
<feature type="region of interest" description="Disordered" evidence="2">
    <location>
        <begin position="1"/>
        <end position="21"/>
    </location>
</feature>
<dbReference type="InterPro" id="IPR052441">
    <property type="entry name" value="Armadillo-Ser/Thr_Kinase"/>
</dbReference>
<evidence type="ECO:0000313" key="4">
    <source>
        <dbReference type="EMBL" id="ODM92740.1"/>
    </source>
</evidence>
<accession>A0A1D2MIB6</accession>
<dbReference type="OrthoDB" id="7537227at2759"/>
<dbReference type="STRING" id="48709.A0A1D2MIB6"/>
<dbReference type="OMA" id="CERSTHG"/>
<dbReference type="AlphaFoldDB" id="A0A1D2MIB6"/>
<name>A0A1D2MIB6_ORCCI</name>
<dbReference type="Pfam" id="PF00514">
    <property type="entry name" value="Arm"/>
    <property type="match status" value="1"/>
</dbReference>
<dbReference type="InterPro" id="IPR055164">
    <property type="entry name" value="EDR1/CTR1/ARMC3-like_pept-like"/>
</dbReference>
<evidence type="ECO:0000313" key="5">
    <source>
        <dbReference type="Proteomes" id="UP000094527"/>
    </source>
</evidence>